<accession>C5CNE0</accession>
<dbReference type="AlphaFoldDB" id="C5CNE0"/>
<dbReference type="eggNOG" id="COG5339">
    <property type="taxonomic scope" value="Bacteria"/>
</dbReference>
<dbReference type="InterPro" id="IPR010352">
    <property type="entry name" value="DUF945"/>
</dbReference>
<dbReference type="Pfam" id="PF06097">
    <property type="entry name" value="DUF945"/>
    <property type="match status" value="1"/>
</dbReference>
<evidence type="ECO:0000313" key="2">
    <source>
        <dbReference type="EMBL" id="ACS17556.1"/>
    </source>
</evidence>
<feature type="transmembrane region" description="Helical" evidence="1">
    <location>
        <begin position="18"/>
        <end position="38"/>
    </location>
</feature>
<name>C5CNE0_VARPS</name>
<dbReference type="HOGENOM" id="CLU_040145_0_0_4"/>
<keyword evidence="1" id="KW-0472">Membrane</keyword>
<keyword evidence="1" id="KW-0812">Transmembrane</keyword>
<protein>
    <recommendedName>
        <fullName evidence="3">DUF945 family protein</fullName>
    </recommendedName>
</protein>
<evidence type="ECO:0000256" key="1">
    <source>
        <dbReference type="SAM" id="Phobius"/>
    </source>
</evidence>
<gene>
    <name evidence="2" type="ordered locus">Vapar_0905</name>
</gene>
<evidence type="ECO:0008006" key="3">
    <source>
        <dbReference type="Google" id="ProtNLM"/>
    </source>
</evidence>
<reference evidence="2" key="1">
    <citation type="submission" date="2009-06" db="EMBL/GenBank/DDBJ databases">
        <title>Complete sequence of chromosome 1 of Variovorax paradoxus S110.</title>
        <authorList>
            <consortium name="US DOE Joint Genome Institute"/>
            <person name="Lucas S."/>
            <person name="Copeland A."/>
            <person name="Lapidus A."/>
            <person name="Glavina del Rio T."/>
            <person name="Tice H."/>
            <person name="Bruce D."/>
            <person name="Goodwin L."/>
            <person name="Pitluck S."/>
            <person name="Chertkov O."/>
            <person name="Brettin T."/>
            <person name="Detter J.C."/>
            <person name="Han C."/>
            <person name="Larimer F."/>
            <person name="Land M."/>
            <person name="Hauser L."/>
            <person name="Kyrpides N."/>
            <person name="Ovchinnikova G."/>
            <person name="Orwin P."/>
            <person name="Leadbetter J.R."/>
            <person name="Spain J.C."/>
            <person name="Han J.I."/>
        </authorList>
    </citation>
    <scope>NUCLEOTIDE SEQUENCE</scope>
    <source>
        <strain evidence="2">S110</strain>
    </source>
</reference>
<dbReference type="EMBL" id="CP001635">
    <property type="protein sequence ID" value="ACS17556.1"/>
    <property type="molecule type" value="Genomic_DNA"/>
</dbReference>
<proteinExistence type="predicted"/>
<dbReference type="OrthoDB" id="8831594at2"/>
<dbReference type="KEGG" id="vap:Vapar_0905"/>
<sequence precursor="true">MQVDLIHTKEKSILSKKAVLGVLAAAIALAYGGGTWLAGAKVKSSYEAALDEVPKQTALVRVVERSYERGFFGAVSTVTIELGCAADAAAAVQVPAAKPGEEEDEEEVEQAATPFKAVRITFRDTIRHGPLAGGTLAAATIDSELVFDVKGQAKAEQIFGKAKPLTAHTKVAFDGGYTTDLAVAPASLAEEGKARFAWQGAQVRAEMNGARTHVRYELAMPGLDVSDARTGATLKMGKLAGKADMDKSEGWVLATGKTEARLDSLEFAAPKGLGGAAGGEGKALPAVLLQNIDMLAEASIADGLYASTGTVKGTGKIGDTKIDKFEMSSGGRRIHAAGYKKLADAWMQSSAANGCGKGGNKASQAAMKVLFDQLAPDLKAMAKYSPEFGLDRMLVEIGGKRGELSYTAGMAGVTDEDLQAPGMALLMKRGVLKASARLPMQWLEQMAAAGAGSGQTPPPEMMAGLVEQGEEKGFVKRDGGDVTAQIEYAEGSLKLNGKPLGAPGR</sequence>
<dbReference type="STRING" id="543728.Vapar_0905"/>
<organism evidence="2">
    <name type="scientific">Variovorax paradoxus (strain S110)</name>
    <dbReference type="NCBI Taxonomy" id="543728"/>
    <lineage>
        <taxon>Bacteria</taxon>
        <taxon>Pseudomonadati</taxon>
        <taxon>Pseudomonadota</taxon>
        <taxon>Betaproteobacteria</taxon>
        <taxon>Burkholderiales</taxon>
        <taxon>Comamonadaceae</taxon>
        <taxon>Variovorax</taxon>
    </lineage>
</organism>
<keyword evidence="1" id="KW-1133">Transmembrane helix</keyword>